<feature type="chain" id="PRO_5003613983" description="GumN protein" evidence="1">
    <location>
        <begin position="23"/>
        <end position="288"/>
    </location>
</feature>
<dbReference type="HOGENOM" id="CLU_057525_1_1_10"/>
<dbReference type="OrthoDB" id="9798714at2"/>
<dbReference type="eggNOG" id="COG3735">
    <property type="taxonomic scope" value="Bacteria"/>
</dbReference>
<dbReference type="KEGG" id="scn:Solca_3328"/>
<dbReference type="InterPro" id="IPR047111">
    <property type="entry name" value="YbaP-like"/>
</dbReference>
<dbReference type="PANTHER" id="PTHR40590:SF1">
    <property type="entry name" value="CYTOPLASMIC PROTEIN"/>
    <property type="match status" value="1"/>
</dbReference>
<dbReference type="EMBL" id="CP003349">
    <property type="protein sequence ID" value="AFD08335.1"/>
    <property type="molecule type" value="Genomic_DNA"/>
</dbReference>
<feature type="signal peptide" evidence="1">
    <location>
        <begin position="1"/>
        <end position="22"/>
    </location>
</feature>
<keyword evidence="1" id="KW-0732">Signal</keyword>
<dbReference type="RefSeq" id="WP_014681558.1">
    <property type="nucleotide sequence ID" value="NC_017770.1"/>
</dbReference>
<gene>
    <name evidence="2" type="ordered locus">Solca_3328</name>
</gene>
<sequence length="288" mass="32638">MKRTLLTLATIATFLISLHSNAQSKQPLENSLLWEISGNGLQKSSYLYGTIHMICEKDFSISEKLKNTISKTTRLTLEVDLSDPNELQEMQKSAMGEIPLSKELTSQQYKSLDSILTLKTPMTLKQLDNFNLMGINSILIASTLPCKSLKVYEFELIALAKQQKMTIGKLETIKDQAYFFSKAFNKDFLFTQLIKTDSYGEMFIKMIDDYKNERLTDIGAKLNDERFSNADTKKWLLTERNLNWVSEMPSMMKAESVFFAVGAAHLPGENGVIELLKAKGYTVKPVLN</sequence>
<dbReference type="Pfam" id="PF01963">
    <property type="entry name" value="TraB_PrgY_gumN"/>
    <property type="match status" value="1"/>
</dbReference>
<dbReference type="PANTHER" id="PTHR40590">
    <property type="entry name" value="CYTOPLASMIC PROTEIN-RELATED"/>
    <property type="match status" value="1"/>
</dbReference>
<keyword evidence="3" id="KW-1185">Reference proteome</keyword>
<dbReference type="Proteomes" id="UP000007590">
    <property type="component" value="Chromosome"/>
</dbReference>
<reference evidence="2" key="1">
    <citation type="submission" date="2012-02" db="EMBL/GenBank/DDBJ databases">
        <title>The complete genome of Solitalea canadensis DSM 3403.</title>
        <authorList>
            <consortium name="US DOE Joint Genome Institute (JGI-PGF)"/>
            <person name="Lucas S."/>
            <person name="Copeland A."/>
            <person name="Lapidus A."/>
            <person name="Glavina del Rio T."/>
            <person name="Dalin E."/>
            <person name="Tice H."/>
            <person name="Bruce D."/>
            <person name="Goodwin L."/>
            <person name="Pitluck S."/>
            <person name="Peters L."/>
            <person name="Ovchinnikova G."/>
            <person name="Lu M."/>
            <person name="Kyrpides N."/>
            <person name="Mavromatis K."/>
            <person name="Ivanova N."/>
            <person name="Brettin T."/>
            <person name="Detter J.C."/>
            <person name="Han C."/>
            <person name="Larimer F."/>
            <person name="Land M."/>
            <person name="Hauser L."/>
            <person name="Markowitz V."/>
            <person name="Cheng J.-F."/>
            <person name="Hugenholtz P."/>
            <person name="Woyke T."/>
            <person name="Wu D."/>
            <person name="Spring S."/>
            <person name="Schroeder M."/>
            <person name="Kopitz M."/>
            <person name="Brambilla E."/>
            <person name="Klenk H.-P."/>
            <person name="Eisen J.A."/>
        </authorList>
    </citation>
    <scope>NUCLEOTIDE SEQUENCE</scope>
    <source>
        <strain evidence="2">DSM 3403</strain>
    </source>
</reference>
<dbReference type="InterPro" id="IPR002816">
    <property type="entry name" value="TraB/PrgY/GumN_fam"/>
</dbReference>
<evidence type="ECO:0000313" key="2">
    <source>
        <dbReference type="EMBL" id="AFD08335.1"/>
    </source>
</evidence>
<protein>
    <recommendedName>
        <fullName evidence="4">GumN protein</fullName>
    </recommendedName>
</protein>
<organism evidence="2 3">
    <name type="scientific">Solitalea canadensis (strain ATCC 29591 / DSM 3403 / JCM 21819 / LMG 8368 / NBRC 15130 / NCIMB 12057 / USAM 9D)</name>
    <name type="common">Flexibacter canadensis</name>
    <dbReference type="NCBI Taxonomy" id="929556"/>
    <lineage>
        <taxon>Bacteria</taxon>
        <taxon>Pseudomonadati</taxon>
        <taxon>Bacteroidota</taxon>
        <taxon>Sphingobacteriia</taxon>
        <taxon>Sphingobacteriales</taxon>
        <taxon>Sphingobacteriaceae</taxon>
        <taxon>Solitalea</taxon>
    </lineage>
</organism>
<evidence type="ECO:0000256" key="1">
    <source>
        <dbReference type="SAM" id="SignalP"/>
    </source>
</evidence>
<dbReference type="CDD" id="cd14789">
    <property type="entry name" value="Tiki"/>
    <property type="match status" value="1"/>
</dbReference>
<name>H8KX06_SOLCM</name>
<dbReference type="STRING" id="929556.Solca_3328"/>
<evidence type="ECO:0000313" key="3">
    <source>
        <dbReference type="Proteomes" id="UP000007590"/>
    </source>
</evidence>
<dbReference type="AlphaFoldDB" id="H8KX06"/>
<evidence type="ECO:0008006" key="4">
    <source>
        <dbReference type="Google" id="ProtNLM"/>
    </source>
</evidence>
<proteinExistence type="predicted"/>
<accession>H8KX06</accession>